<dbReference type="PROSITE" id="PS50294">
    <property type="entry name" value="WD_REPEATS_REGION"/>
    <property type="match status" value="4"/>
</dbReference>
<protein>
    <recommendedName>
        <fullName evidence="6">WD40 repeat-like protein</fullName>
    </recommendedName>
</protein>
<dbReference type="InterPro" id="IPR015943">
    <property type="entry name" value="WD40/YVTN_repeat-like_dom_sf"/>
</dbReference>
<dbReference type="InterPro" id="IPR011047">
    <property type="entry name" value="Quinoprotein_ADH-like_sf"/>
</dbReference>
<accession>A0A0D0ANL0</accession>
<proteinExistence type="predicted"/>
<dbReference type="PRINTS" id="PR00320">
    <property type="entry name" value="GPROTEINBRPT"/>
</dbReference>
<sequence length="291" mass="31986">IRTFEDHGGAVNAVAVFPDRRRMITGSDDRTLRLWGLETGVVLKKMEGHSREVSALAVSRDGQMIASSDRGGELIAWHGETGESLIQPIKAHSEGINTVDFSLDGTVVVTGSGDGMAKFWCTKPWQMQGEPIDCGYVYCVRYSPSGELLAIATSRNIQIYNPGTRERVACFKGHTKRNWSLAWTPDGTRLLSGGDMDDATIREWDSSTWQQAGHPWKGHNDAIGAIAIDPTDTLVASASSDMQVRLWRLSDRQNIGIFKHSFSVYSVRFSVDGGHILSGGYNNKISEWAVP</sequence>
<dbReference type="Gene3D" id="2.130.10.10">
    <property type="entry name" value="YVTN repeat-like/Quinoprotein amine dehydrogenase"/>
    <property type="match status" value="3"/>
</dbReference>
<feature type="repeat" description="WD" evidence="3">
    <location>
        <begin position="46"/>
        <end position="87"/>
    </location>
</feature>
<dbReference type="EMBL" id="KN835580">
    <property type="protein sequence ID" value="KIK35887.1"/>
    <property type="molecule type" value="Genomic_DNA"/>
</dbReference>
<feature type="repeat" description="WD" evidence="3">
    <location>
        <begin position="257"/>
        <end position="291"/>
    </location>
</feature>
<dbReference type="PANTHER" id="PTHR22847:SF637">
    <property type="entry name" value="WD REPEAT DOMAIN 5B"/>
    <property type="match status" value="1"/>
</dbReference>
<feature type="repeat" description="WD" evidence="3">
    <location>
        <begin position="89"/>
        <end position="120"/>
    </location>
</feature>
<evidence type="ECO:0000313" key="5">
    <source>
        <dbReference type="Proteomes" id="UP000054485"/>
    </source>
</evidence>
<name>A0A0D0ANL0_9AGAM</name>
<keyword evidence="2" id="KW-0677">Repeat</keyword>
<keyword evidence="5" id="KW-1185">Reference proteome</keyword>
<dbReference type="CDD" id="cd00200">
    <property type="entry name" value="WD40"/>
    <property type="match status" value="1"/>
</dbReference>
<dbReference type="GO" id="GO:1990234">
    <property type="term" value="C:transferase complex"/>
    <property type="evidence" value="ECO:0007669"/>
    <property type="project" value="UniProtKB-ARBA"/>
</dbReference>
<feature type="repeat" description="WD" evidence="3">
    <location>
        <begin position="4"/>
        <end position="45"/>
    </location>
</feature>
<evidence type="ECO:0000256" key="2">
    <source>
        <dbReference type="ARBA" id="ARBA00022737"/>
    </source>
</evidence>
<dbReference type="OrthoDB" id="2690379at2759"/>
<dbReference type="InterPro" id="IPR020472">
    <property type="entry name" value="WD40_PAC1"/>
</dbReference>
<feature type="non-terminal residue" evidence="4">
    <location>
        <position position="1"/>
    </location>
</feature>
<dbReference type="Pfam" id="PF00400">
    <property type="entry name" value="WD40"/>
    <property type="match status" value="7"/>
</dbReference>
<reference evidence="4 5" key="1">
    <citation type="submission" date="2014-04" db="EMBL/GenBank/DDBJ databases">
        <authorList>
            <consortium name="DOE Joint Genome Institute"/>
            <person name="Kuo A."/>
            <person name="Ruytinx J."/>
            <person name="Rineau F."/>
            <person name="Colpaert J."/>
            <person name="Kohler A."/>
            <person name="Nagy L.G."/>
            <person name="Floudas D."/>
            <person name="Copeland A."/>
            <person name="Barry K.W."/>
            <person name="Cichocki N."/>
            <person name="Veneault-Fourrey C."/>
            <person name="LaButti K."/>
            <person name="Lindquist E.A."/>
            <person name="Lipzen A."/>
            <person name="Lundell T."/>
            <person name="Morin E."/>
            <person name="Murat C."/>
            <person name="Sun H."/>
            <person name="Tunlid A."/>
            <person name="Henrissat B."/>
            <person name="Grigoriev I.V."/>
            <person name="Hibbett D.S."/>
            <person name="Martin F."/>
            <person name="Nordberg H.P."/>
            <person name="Cantor M.N."/>
            <person name="Hua S.X."/>
        </authorList>
    </citation>
    <scope>NUCLEOTIDE SEQUENCE [LARGE SCALE GENOMIC DNA]</scope>
    <source>
        <strain evidence="4 5">UH-Slu-Lm8-n1</strain>
    </source>
</reference>
<feature type="non-terminal residue" evidence="4">
    <location>
        <position position="291"/>
    </location>
</feature>
<evidence type="ECO:0000256" key="3">
    <source>
        <dbReference type="PROSITE-ProRule" id="PRU00221"/>
    </source>
</evidence>
<evidence type="ECO:0008006" key="6">
    <source>
        <dbReference type="Google" id="ProtNLM"/>
    </source>
</evidence>
<dbReference type="Proteomes" id="UP000054485">
    <property type="component" value="Unassembled WGS sequence"/>
</dbReference>
<dbReference type="SMART" id="SM00320">
    <property type="entry name" value="WD40"/>
    <property type="match status" value="7"/>
</dbReference>
<dbReference type="AlphaFoldDB" id="A0A0D0ANL0"/>
<evidence type="ECO:0000256" key="1">
    <source>
        <dbReference type="ARBA" id="ARBA00022574"/>
    </source>
</evidence>
<dbReference type="STRING" id="930992.A0A0D0ANL0"/>
<dbReference type="HOGENOM" id="CLU_000288_57_33_1"/>
<evidence type="ECO:0000313" key="4">
    <source>
        <dbReference type="EMBL" id="KIK35887.1"/>
    </source>
</evidence>
<dbReference type="InParanoid" id="A0A0D0ANL0"/>
<reference evidence="5" key="2">
    <citation type="submission" date="2015-01" db="EMBL/GenBank/DDBJ databases">
        <title>Evolutionary Origins and Diversification of the Mycorrhizal Mutualists.</title>
        <authorList>
            <consortium name="DOE Joint Genome Institute"/>
            <consortium name="Mycorrhizal Genomics Consortium"/>
            <person name="Kohler A."/>
            <person name="Kuo A."/>
            <person name="Nagy L.G."/>
            <person name="Floudas D."/>
            <person name="Copeland A."/>
            <person name="Barry K.W."/>
            <person name="Cichocki N."/>
            <person name="Veneault-Fourrey C."/>
            <person name="LaButti K."/>
            <person name="Lindquist E.A."/>
            <person name="Lipzen A."/>
            <person name="Lundell T."/>
            <person name="Morin E."/>
            <person name="Murat C."/>
            <person name="Riley R."/>
            <person name="Ohm R."/>
            <person name="Sun H."/>
            <person name="Tunlid A."/>
            <person name="Henrissat B."/>
            <person name="Grigoriev I.V."/>
            <person name="Hibbett D.S."/>
            <person name="Martin F."/>
        </authorList>
    </citation>
    <scope>NUCLEOTIDE SEQUENCE [LARGE SCALE GENOMIC DNA]</scope>
    <source>
        <strain evidence="5">UH-Slu-Lm8-n1</strain>
    </source>
</reference>
<dbReference type="SUPFAM" id="SSF50998">
    <property type="entry name" value="Quinoprotein alcohol dehydrogenase-like"/>
    <property type="match status" value="1"/>
</dbReference>
<feature type="repeat" description="WD" evidence="3">
    <location>
        <begin position="216"/>
        <end position="257"/>
    </location>
</feature>
<organism evidence="4 5">
    <name type="scientific">Suillus luteus UH-Slu-Lm8-n1</name>
    <dbReference type="NCBI Taxonomy" id="930992"/>
    <lineage>
        <taxon>Eukaryota</taxon>
        <taxon>Fungi</taxon>
        <taxon>Dikarya</taxon>
        <taxon>Basidiomycota</taxon>
        <taxon>Agaricomycotina</taxon>
        <taxon>Agaricomycetes</taxon>
        <taxon>Agaricomycetidae</taxon>
        <taxon>Boletales</taxon>
        <taxon>Suillineae</taxon>
        <taxon>Suillaceae</taxon>
        <taxon>Suillus</taxon>
    </lineage>
</organism>
<gene>
    <name evidence="4" type="ORF">CY34DRAFT_46773</name>
</gene>
<dbReference type="PANTHER" id="PTHR22847">
    <property type="entry name" value="WD40 REPEAT PROTEIN"/>
    <property type="match status" value="1"/>
</dbReference>
<dbReference type="InterPro" id="IPR001680">
    <property type="entry name" value="WD40_rpt"/>
</dbReference>
<keyword evidence="1 3" id="KW-0853">WD repeat</keyword>
<dbReference type="PROSITE" id="PS50082">
    <property type="entry name" value="WD_REPEATS_2"/>
    <property type="match status" value="5"/>
</dbReference>